<dbReference type="SUPFAM" id="SSF101576">
    <property type="entry name" value="Supernatant protein factor (SPF), C-terminal domain"/>
    <property type="match status" value="1"/>
</dbReference>
<dbReference type="InterPro" id="IPR015720">
    <property type="entry name" value="Emp24-like"/>
</dbReference>
<keyword evidence="3 8" id="KW-0812">Transmembrane</keyword>
<dbReference type="VEuPathDB" id="FungiDB:PHYBLDRAFT_126839"/>
<dbReference type="GO" id="GO:0016020">
    <property type="term" value="C:membrane"/>
    <property type="evidence" value="ECO:0007669"/>
    <property type="project" value="UniProtKB-SubCell"/>
</dbReference>
<keyword evidence="5 9" id="KW-1133">Transmembrane helix</keyword>
<proteinExistence type="inferred from homology"/>
<keyword evidence="13" id="KW-1185">Reference proteome</keyword>
<dbReference type="PROSITE" id="PS50866">
    <property type="entry name" value="GOLD"/>
    <property type="match status" value="1"/>
</dbReference>
<dbReference type="GeneID" id="28990034"/>
<evidence type="ECO:0000256" key="6">
    <source>
        <dbReference type="ARBA" id="ARBA00023136"/>
    </source>
</evidence>
<evidence type="ECO:0000256" key="5">
    <source>
        <dbReference type="ARBA" id="ARBA00022989"/>
    </source>
</evidence>
<evidence type="ECO:0000256" key="8">
    <source>
        <dbReference type="RuleBase" id="RU003827"/>
    </source>
</evidence>
<evidence type="ECO:0000259" key="11">
    <source>
        <dbReference type="PROSITE" id="PS50866"/>
    </source>
</evidence>
<dbReference type="PANTHER" id="PTHR22811">
    <property type="entry name" value="TRANSMEMBRANE EMP24 DOMAIN-CONTAINING PROTEIN"/>
    <property type="match status" value="1"/>
</dbReference>
<evidence type="ECO:0000256" key="3">
    <source>
        <dbReference type="ARBA" id="ARBA00022692"/>
    </source>
</evidence>
<evidence type="ECO:0000256" key="7">
    <source>
        <dbReference type="ARBA" id="ARBA00037847"/>
    </source>
</evidence>
<feature type="chain" id="PRO_5007839900" description="GOLD domain-containing protein" evidence="10">
    <location>
        <begin position="29"/>
        <end position="219"/>
    </location>
</feature>
<dbReference type="STRING" id="763407.A0A162TPE5"/>
<sequence>MASFIFQRAVAFSLLVSLFFSFFASSDATALTYNVAAQEKACFYVWADTPGKKVGFYFAVQSGGSFDIDYEVRDPRDDIVLSGEKSRQGDYVFTANYVGEYSFCFINDMSTFAEKLVDFEITLEHEVRPNYQKEGSSSEPPVALNAMEESLFRLSGSLTNVARTQKYFRTRENRNSSTVISTENRIFWFAILESGAIILMACVQVFVVRSFFNVKKGGV</sequence>
<evidence type="ECO:0000256" key="10">
    <source>
        <dbReference type="SAM" id="SignalP"/>
    </source>
</evidence>
<dbReference type="Pfam" id="PF01105">
    <property type="entry name" value="EMP24_GP25L"/>
    <property type="match status" value="1"/>
</dbReference>
<evidence type="ECO:0000256" key="1">
    <source>
        <dbReference type="ARBA" id="ARBA00004479"/>
    </source>
</evidence>
<keyword evidence="6 9" id="KW-0472">Membrane</keyword>
<dbReference type="GO" id="GO:0012505">
    <property type="term" value="C:endomembrane system"/>
    <property type="evidence" value="ECO:0007669"/>
    <property type="project" value="UniProtKB-SubCell"/>
</dbReference>
<comment type="subcellular location">
    <subcellularLocation>
        <location evidence="7">Endomembrane system</location>
        <topology evidence="7">Single-pass membrane protein</topology>
    </subcellularLocation>
    <subcellularLocation>
        <location evidence="1 8">Membrane</location>
        <topology evidence="1 8">Single-pass type I membrane protein</topology>
    </subcellularLocation>
</comment>
<dbReference type="FunCoup" id="A0A162TPE5">
    <property type="interactions" value="236"/>
</dbReference>
<dbReference type="Proteomes" id="UP000077315">
    <property type="component" value="Unassembled WGS sequence"/>
</dbReference>
<dbReference type="AlphaFoldDB" id="A0A162TPE5"/>
<dbReference type="EMBL" id="KV440990">
    <property type="protein sequence ID" value="OAD70022.1"/>
    <property type="molecule type" value="Genomic_DNA"/>
</dbReference>
<dbReference type="InParanoid" id="A0A162TPE5"/>
<name>A0A162TPE5_PHYB8</name>
<keyword evidence="4 10" id="KW-0732">Signal</keyword>
<evidence type="ECO:0000256" key="9">
    <source>
        <dbReference type="SAM" id="Phobius"/>
    </source>
</evidence>
<evidence type="ECO:0000313" key="13">
    <source>
        <dbReference type="Proteomes" id="UP000077315"/>
    </source>
</evidence>
<dbReference type="OrthoDB" id="1929172at2759"/>
<feature type="domain" description="GOLD" evidence="11">
    <location>
        <begin position="40"/>
        <end position="123"/>
    </location>
</feature>
<comment type="similarity">
    <text evidence="2 8">Belongs to the EMP24/GP25L family.</text>
</comment>
<evidence type="ECO:0000256" key="2">
    <source>
        <dbReference type="ARBA" id="ARBA00007104"/>
    </source>
</evidence>
<evidence type="ECO:0000313" key="12">
    <source>
        <dbReference type="EMBL" id="OAD70022.1"/>
    </source>
</evidence>
<feature type="signal peptide" evidence="10">
    <location>
        <begin position="1"/>
        <end position="28"/>
    </location>
</feature>
<protein>
    <recommendedName>
        <fullName evidence="11">GOLD domain-containing protein</fullName>
    </recommendedName>
</protein>
<organism evidence="12 13">
    <name type="scientific">Phycomyces blakesleeanus (strain ATCC 8743b / DSM 1359 / FGSC 10004 / NBRC 33097 / NRRL 1555)</name>
    <dbReference type="NCBI Taxonomy" id="763407"/>
    <lineage>
        <taxon>Eukaryota</taxon>
        <taxon>Fungi</taxon>
        <taxon>Fungi incertae sedis</taxon>
        <taxon>Mucoromycota</taxon>
        <taxon>Mucoromycotina</taxon>
        <taxon>Mucoromycetes</taxon>
        <taxon>Mucorales</taxon>
        <taxon>Phycomycetaceae</taxon>
        <taxon>Phycomyces</taxon>
    </lineage>
</organism>
<evidence type="ECO:0000256" key="4">
    <source>
        <dbReference type="ARBA" id="ARBA00022729"/>
    </source>
</evidence>
<dbReference type="InterPro" id="IPR036598">
    <property type="entry name" value="GOLD_dom_sf"/>
</dbReference>
<dbReference type="SMART" id="SM01190">
    <property type="entry name" value="EMP24_GP25L"/>
    <property type="match status" value="1"/>
</dbReference>
<dbReference type="InterPro" id="IPR009038">
    <property type="entry name" value="GOLD_dom"/>
</dbReference>
<dbReference type="RefSeq" id="XP_018288062.1">
    <property type="nucleotide sequence ID" value="XM_018429128.1"/>
</dbReference>
<feature type="transmembrane region" description="Helical" evidence="9">
    <location>
        <begin position="186"/>
        <end position="208"/>
    </location>
</feature>
<gene>
    <name evidence="12" type="ORF">PHYBLDRAFT_126839</name>
</gene>
<accession>A0A162TPE5</accession>
<reference evidence="13" key="1">
    <citation type="submission" date="2015-06" db="EMBL/GenBank/DDBJ databases">
        <title>Expansion of signal transduction pathways in fungi by whole-genome duplication.</title>
        <authorList>
            <consortium name="DOE Joint Genome Institute"/>
            <person name="Corrochano L.M."/>
            <person name="Kuo A."/>
            <person name="Marcet-Houben M."/>
            <person name="Polaino S."/>
            <person name="Salamov A."/>
            <person name="Villalobos J.M."/>
            <person name="Alvarez M.I."/>
            <person name="Avalos J."/>
            <person name="Benito E.P."/>
            <person name="Benoit I."/>
            <person name="Burger G."/>
            <person name="Camino L.P."/>
            <person name="Canovas D."/>
            <person name="Cerda-Olmedo E."/>
            <person name="Cheng J.-F."/>
            <person name="Dominguez A."/>
            <person name="Elias M."/>
            <person name="Eslava A.P."/>
            <person name="Glaser F."/>
            <person name="Grimwood J."/>
            <person name="Gutierrez G."/>
            <person name="Heitman J."/>
            <person name="Henrissat B."/>
            <person name="Iturriaga E.A."/>
            <person name="Lang B.F."/>
            <person name="Lavin J.L."/>
            <person name="Lee S."/>
            <person name="Li W."/>
            <person name="Lindquist E."/>
            <person name="Lopez-Garcia S."/>
            <person name="Luque E.M."/>
            <person name="Marcos A.T."/>
            <person name="Martin J."/>
            <person name="McCluskey K."/>
            <person name="Medina H.R."/>
            <person name="Miralles-Duran A."/>
            <person name="Miyazaki A."/>
            <person name="Munoz-Torres E."/>
            <person name="Oguiza J.A."/>
            <person name="Ohm R."/>
            <person name="Olmedo M."/>
            <person name="Orejas M."/>
            <person name="Ortiz-Castellanos L."/>
            <person name="Pisabarro A.G."/>
            <person name="Rodriguez-Romero J."/>
            <person name="Ruiz-Herrera J."/>
            <person name="Ruiz-Vazquez R."/>
            <person name="Sanz C."/>
            <person name="Schackwitz W."/>
            <person name="Schmutz J."/>
            <person name="Shahriari M."/>
            <person name="Shelest E."/>
            <person name="Silva-Franco F."/>
            <person name="Soanes D."/>
            <person name="Syed K."/>
            <person name="Tagua V.G."/>
            <person name="Talbot N.J."/>
            <person name="Thon M."/>
            <person name="De vries R.P."/>
            <person name="Wiebenga A."/>
            <person name="Yadav J.S."/>
            <person name="Braun E.L."/>
            <person name="Baker S."/>
            <person name="Garre V."/>
            <person name="Horwitz B."/>
            <person name="Torres-Martinez S."/>
            <person name="Idnurm A."/>
            <person name="Herrera-Estrella A."/>
            <person name="Gabaldon T."/>
            <person name="Grigoriev I.V."/>
        </authorList>
    </citation>
    <scope>NUCLEOTIDE SEQUENCE [LARGE SCALE GENOMIC DNA]</scope>
    <source>
        <strain evidence="13">NRRL 1555(-)</strain>
    </source>
</reference>